<evidence type="ECO:0000313" key="3">
    <source>
        <dbReference type="Proteomes" id="UP000037122"/>
    </source>
</evidence>
<reference evidence="3" key="1">
    <citation type="journal article" date="2015" name="BMC Genomics">
        <title>Draft genome of a commonly misdiagnosed multidrug resistant pathogen Candida auris.</title>
        <authorList>
            <person name="Chatterjee S."/>
            <person name="Alampalli S.V."/>
            <person name="Nageshan R.K."/>
            <person name="Chettiar S.T."/>
            <person name="Joshi S."/>
            <person name="Tatu U.S."/>
        </authorList>
    </citation>
    <scope>NUCLEOTIDE SEQUENCE [LARGE SCALE GENOMIC DNA]</scope>
    <source>
        <strain evidence="3">6684</strain>
    </source>
</reference>
<feature type="compositionally biased region" description="Low complexity" evidence="1">
    <location>
        <begin position="78"/>
        <end position="92"/>
    </location>
</feature>
<protein>
    <submittedName>
        <fullName evidence="2">Uncharacterized protein</fullName>
    </submittedName>
</protein>
<organism evidence="2 3">
    <name type="scientific">Candidozyma auris</name>
    <name type="common">Yeast</name>
    <name type="synonym">Candida auris</name>
    <dbReference type="NCBI Taxonomy" id="498019"/>
    <lineage>
        <taxon>Eukaryota</taxon>
        <taxon>Fungi</taxon>
        <taxon>Dikarya</taxon>
        <taxon>Ascomycota</taxon>
        <taxon>Saccharomycotina</taxon>
        <taxon>Pichiomycetes</taxon>
        <taxon>Metschnikowiaceae</taxon>
        <taxon>Candidozyma</taxon>
    </lineage>
</organism>
<gene>
    <name evidence="2" type="ORF">QG37_07148</name>
</gene>
<accession>A0A0L0NRA8</accession>
<sequence>MIEKQYPKKRALKMMAHLKWQQTITVGKKQEPKMILEPKKKQTLETKETATTLRQLVRKVQRTVVVLKKRLRRAKLMGRSLASSRSSRNSAGSEEHQTQDAQRSIQTIHLMLALAELAESLVGTLDLK</sequence>
<comment type="caution">
    <text evidence="2">The sequence shown here is derived from an EMBL/GenBank/DDBJ whole genome shotgun (WGS) entry which is preliminary data.</text>
</comment>
<dbReference type="VEuPathDB" id="FungiDB:QG37_07148"/>
<dbReference type="AlphaFoldDB" id="A0A0L0NRA8"/>
<dbReference type="EMBL" id="LGST01000054">
    <property type="protein sequence ID" value="KND96534.1"/>
    <property type="molecule type" value="Genomic_DNA"/>
</dbReference>
<proteinExistence type="predicted"/>
<name>A0A0L0NRA8_CANAR</name>
<evidence type="ECO:0000313" key="2">
    <source>
        <dbReference type="EMBL" id="KND96534.1"/>
    </source>
</evidence>
<evidence type="ECO:0000256" key="1">
    <source>
        <dbReference type="SAM" id="MobiDB-lite"/>
    </source>
</evidence>
<dbReference type="Proteomes" id="UP000037122">
    <property type="component" value="Unassembled WGS sequence"/>
</dbReference>
<feature type="region of interest" description="Disordered" evidence="1">
    <location>
        <begin position="75"/>
        <end position="102"/>
    </location>
</feature>